<feature type="transmembrane region" description="Helical" evidence="1">
    <location>
        <begin position="194"/>
        <end position="212"/>
    </location>
</feature>
<feature type="transmembrane region" description="Helical" evidence="1">
    <location>
        <begin position="33"/>
        <end position="55"/>
    </location>
</feature>
<feature type="transmembrane region" description="Helical" evidence="1">
    <location>
        <begin position="576"/>
        <end position="596"/>
    </location>
</feature>
<proteinExistence type="predicted"/>
<name>A0A1F6DEF7_9BACT</name>
<dbReference type="Proteomes" id="UP000176377">
    <property type="component" value="Unassembled WGS sequence"/>
</dbReference>
<dbReference type="AlphaFoldDB" id="A0A1F6DEF7"/>
<feature type="transmembrane region" description="Helical" evidence="1">
    <location>
        <begin position="349"/>
        <end position="365"/>
    </location>
</feature>
<feature type="transmembrane region" description="Helical" evidence="1">
    <location>
        <begin position="545"/>
        <end position="564"/>
    </location>
</feature>
<keyword evidence="1" id="KW-0812">Transmembrane</keyword>
<feature type="transmembrane region" description="Helical" evidence="1">
    <location>
        <begin position="320"/>
        <end position="337"/>
    </location>
</feature>
<evidence type="ECO:0000256" key="1">
    <source>
        <dbReference type="SAM" id="Phobius"/>
    </source>
</evidence>
<protein>
    <recommendedName>
        <fullName evidence="4">DUF2206 domain-containing protein</fullName>
    </recommendedName>
</protein>
<organism evidence="2 3">
    <name type="scientific">Candidatus Kaiserbacteria bacterium RIFCSPHIGHO2_01_FULL_56_24</name>
    <dbReference type="NCBI Taxonomy" id="1798487"/>
    <lineage>
        <taxon>Bacteria</taxon>
        <taxon>Candidatus Kaiseribacteriota</taxon>
    </lineage>
</organism>
<feature type="transmembrane region" description="Helical" evidence="1">
    <location>
        <begin position="140"/>
        <end position="161"/>
    </location>
</feature>
<feature type="transmembrane region" description="Helical" evidence="1">
    <location>
        <begin position="99"/>
        <end position="119"/>
    </location>
</feature>
<gene>
    <name evidence="2" type="ORF">A2765_04450</name>
</gene>
<feature type="transmembrane region" description="Helical" evidence="1">
    <location>
        <begin position="414"/>
        <end position="432"/>
    </location>
</feature>
<feature type="transmembrane region" description="Helical" evidence="1">
    <location>
        <begin position="270"/>
        <end position="291"/>
    </location>
</feature>
<evidence type="ECO:0000313" key="3">
    <source>
        <dbReference type="Proteomes" id="UP000176377"/>
    </source>
</evidence>
<feature type="transmembrane region" description="Helical" evidence="1">
    <location>
        <begin position="7"/>
        <end position="27"/>
    </location>
</feature>
<dbReference type="EMBL" id="MFLA01000016">
    <property type="protein sequence ID" value="OGG59809.1"/>
    <property type="molecule type" value="Genomic_DNA"/>
</dbReference>
<keyword evidence="1" id="KW-0472">Membrane</keyword>
<evidence type="ECO:0000313" key="2">
    <source>
        <dbReference type="EMBL" id="OGG59809.1"/>
    </source>
</evidence>
<feature type="transmembrane region" description="Helical" evidence="1">
    <location>
        <begin position="167"/>
        <end position="187"/>
    </location>
</feature>
<feature type="transmembrane region" description="Helical" evidence="1">
    <location>
        <begin position="632"/>
        <end position="652"/>
    </location>
</feature>
<accession>A0A1F6DEF7</accession>
<comment type="caution">
    <text evidence="2">The sequence shown here is derived from an EMBL/GenBank/DDBJ whole genome shotgun (WGS) entry which is preliminary data.</text>
</comment>
<keyword evidence="1" id="KW-1133">Transmembrane helix</keyword>
<reference evidence="2 3" key="1">
    <citation type="journal article" date="2016" name="Nat. Commun.">
        <title>Thousands of microbial genomes shed light on interconnected biogeochemical processes in an aquifer system.</title>
        <authorList>
            <person name="Anantharaman K."/>
            <person name="Brown C.T."/>
            <person name="Hug L.A."/>
            <person name="Sharon I."/>
            <person name="Castelle C.J."/>
            <person name="Probst A.J."/>
            <person name="Thomas B.C."/>
            <person name="Singh A."/>
            <person name="Wilkins M.J."/>
            <person name="Karaoz U."/>
            <person name="Brodie E.L."/>
            <person name="Williams K.H."/>
            <person name="Hubbard S.S."/>
            <person name="Banfield J.F."/>
        </authorList>
    </citation>
    <scope>NUCLEOTIDE SEQUENCE [LARGE SCALE GENOMIC DNA]</scope>
</reference>
<evidence type="ECO:0008006" key="4">
    <source>
        <dbReference type="Google" id="ProtNLM"/>
    </source>
</evidence>
<feature type="transmembrane region" description="Helical" evidence="1">
    <location>
        <begin position="67"/>
        <end position="87"/>
    </location>
</feature>
<sequence>MTITFHRATILILFEAWWILFMLIAKTPVADTWIGAAFSAISLLLVPGIATLLLIRIRRLDPWTYLSMALGLSLVELMLLGLGANTLLPYLGVERPLDFPILASVISVFVVGLMTAQWVRRESLVLRFKRYVLFDTARDWIAVLTPLIFVILSVLGATILNNGGGGALVYWCLVGVVLYSAALLWYCEKADENVVPTALFLLALSLLFMTSLRGSYVTGHDIQREFEVFQLAHTAGAWSIERFKDAYNACLSITILPTVISEFMRISDPAVFKVLFQICFATVPAMLFVIMRRMLRPMIALLVALYFIAFPTFFSDMPFLNRQEIAFVFLFLMFLVLTDERLSLRLRRAFFMIFGVGMIFSHYSTTYTVVALLIFSTLAAPLLRFVGPYIGRIRLFRTSGVAMLRGSAEGPQRITLLMVVALASLSVLWSSVLTDTSSNSLYRVLVQTVRVIGANSQEDTRSNDVLYGLFSARRSDPARSLQLYESTVITPKRSEEPDAYFSDAVLGEYPITIASPSLMPLTSLGTLMKSSGIDVVAFNTAIRQTSAKVLQLLMVVGFCALWVSSAHLKRPLESEWVTLMSGSILMLVVITALPVLSAEYGLLRAFQQSLLFVGPCIVLGSLTILKKLGERVALTGAGALAILFMISSTGLMTQALGGYDAQLHLNNAGSSYDLYYMHRGEIVATAWLVREMRANNVYTYQSGLAVNALPLLPRDLTEGIEALRSIYPGVVRKQSYVLVGPMTQKEGRGTLVYTGDVLTYTYPRAFLDENKNLLYNNGSAAVYR</sequence>
<feature type="transmembrane region" description="Helical" evidence="1">
    <location>
        <begin position="298"/>
        <end position="314"/>
    </location>
</feature>